<evidence type="ECO:0000313" key="4">
    <source>
        <dbReference type="Proteomes" id="UP000435910"/>
    </source>
</evidence>
<protein>
    <recommendedName>
        <fullName evidence="2">Phosphatidic acid phosphatase type 2/haloperoxidase domain-containing protein</fullName>
    </recommendedName>
</protein>
<keyword evidence="1" id="KW-0812">Transmembrane</keyword>
<comment type="caution">
    <text evidence="3">The sequence shown here is derived from an EMBL/GenBank/DDBJ whole genome shotgun (WGS) entry which is preliminary data.</text>
</comment>
<keyword evidence="1" id="KW-0472">Membrane</keyword>
<dbReference type="EMBL" id="NILC01000033">
    <property type="protein sequence ID" value="TWL21016.1"/>
    <property type="molecule type" value="Genomic_DNA"/>
</dbReference>
<dbReference type="Proteomes" id="UP000435910">
    <property type="component" value="Unassembled WGS sequence"/>
</dbReference>
<organism evidence="3 4">
    <name type="scientific">Bacillus licheniformis</name>
    <dbReference type="NCBI Taxonomy" id="1402"/>
    <lineage>
        <taxon>Bacteria</taxon>
        <taxon>Bacillati</taxon>
        <taxon>Bacillota</taxon>
        <taxon>Bacilli</taxon>
        <taxon>Bacillales</taxon>
        <taxon>Bacillaceae</taxon>
        <taxon>Bacillus</taxon>
    </lineage>
</organism>
<gene>
    <name evidence="3" type="ORF">CHCC16736_2300</name>
</gene>
<dbReference type="SMART" id="SM00014">
    <property type="entry name" value="acidPPc"/>
    <property type="match status" value="1"/>
</dbReference>
<evidence type="ECO:0000256" key="1">
    <source>
        <dbReference type="SAM" id="Phobius"/>
    </source>
</evidence>
<feature type="transmembrane region" description="Helical" evidence="1">
    <location>
        <begin position="115"/>
        <end position="135"/>
    </location>
</feature>
<dbReference type="PANTHER" id="PTHR14969:SF13">
    <property type="entry name" value="AT30094P"/>
    <property type="match status" value="1"/>
</dbReference>
<sequence>METGADLLRFFLYYLPGRGAGCKMFKNNVKEALTFLMYKALFSAAVFVIMAILIRIPAVQSFDVSVIQALESVRHPVLTAVFKALTELGSSGFMLPLMLALTLVLAVYKKAAASLYLYLLFFVERTANEALKGWIARERPAINPLVHEPSYSFPSGHSMNAASMYPFIAFLLLLCIPFFQKHSRAVYVWTGLLVGLIGISRMYLGVHYMTDVISGFSLGLALFFIFKKIGEKYPLVRQK</sequence>
<reference evidence="3 4" key="1">
    <citation type="submission" date="2019-06" db="EMBL/GenBank/DDBJ databases">
        <title>Genome sequence analysis of &gt;100 Bacillus licheniformis strains suggests intrinsic resistance to this species.</title>
        <authorList>
            <person name="Wels M."/>
            <person name="Siezen R.J."/>
            <person name="Johansen E."/>
            <person name="Stuer-Lauridsen B."/>
            <person name="Bjerre K."/>
            <person name="Nielsen B.K.K."/>
        </authorList>
    </citation>
    <scope>NUCLEOTIDE SEQUENCE [LARGE SCALE GENOMIC DNA]</scope>
    <source>
        <strain evidence="3 4">BAC-16736</strain>
    </source>
</reference>
<accession>A0A1Y0YLT9</accession>
<dbReference type="AlphaFoldDB" id="A0A1Y0YLT9"/>
<feature type="transmembrane region" description="Helical" evidence="1">
    <location>
        <begin position="33"/>
        <end position="56"/>
    </location>
</feature>
<evidence type="ECO:0000313" key="3">
    <source>
        <dbReference type="EMBL" id="TWL21016.1"/>
    </source>
</evidence>
<dbReference type="InterPro" id="IPR000326">
    <property type="entry name" value="PAP2/HPO"/>
</dbReference>
<keyword evidence="1" id="KW-1133">Transmembrane helix</keyword>
<dbReference type="OMA" id="RYWKEAQ"/>
<feature type="transmembrane region" description="Helical" evidence="1">
    <location>
        <begin position="88"/>
        <end position="108"/>
    </location>
</feature>
<feature type="domain" description="Phosphatidic acid phosphatase type 2/haloperoxidase" evidence="2">
    <location>
        <begin position="112"/>
        <end position="227"/>
    </location>
</feature>
<dbReference type="SUPFAM" id="SSF48317">
    <property type="entry name" value="Acid phosphatase/Vanadium-dependent haloperoxidase"/>
    <property type="match status" value="1"/>
</dbReference>
<feature type="transmembrane region" description="Helical" evidence="1">
    <location>
        <begin position="186"/>
        <end position="206"/>
    </location>
</feature>
<dbReference type="Pfam" id="PF01569">
    <property type="entry name" value="PAP2"/>
    <property type="match status" value="1"/>
</dbReference>
<feature type="transmembrane region" description="Helical" evidence="1">
    <location>
        <begin position="162"/>
        <end position="179"/>
    </location>
</feature>
<dbReference type="InterPro" id="IPR036938">
    <property type="entry name" value="PAP2/HPO_sf"/>
</dbReference>
<dbReference type="CDD" id="cd03392">
    <property type="entry name" value="PAP2_like_2"/>
    <property type="match status" value="1"/>
</dbReference>
<name>A0A1Y0YLT9_BACLI</name>
<dbReference type="Gene3D" id="1.20.144.10">
    <property type="entry name" value="Phosphatidic acid phosphatase type 2/haloperoxidase"/>
    <property type="match status" value="2"/>
</dbReference>
<dbReference type="PANTHER" id="PTHR14969">
    <property type="entry name" value="SPHINGOSINE-1-PHOSPHATE PHOSPHOHYDROLASE"/>
    <property type="match status" value="1"/>
</dbReference>
<proteinExistence type="predicted"/>
<evidence type="ECO:0000259" key="2">
    <source>
        <dbReference type="SMART" id="SM00014"/>
    </source>
</evidence>
<feature type="transmembrane region" description="Helical" evidence="1">
    <location>
        <begin position="212"/>
        <end position="230"/>
    </location>
</feature>